<reference evidence="9" key="2">
    <citation type="submission" date="2021-03" db="UniProtKB">
        <authorList>
            <consortium name="EnsemblPlants"/>
        </authorList>
    </citation>
    <scope>IDENTIFICATION</scope>
</reference>
<dbReference type="PANTHER" id="PTHR46372">
    <property type="entry name" value="PROTEIN WVD2-LIKE 3"/>
    <property type="match status" value="1"/>
</dbReference>
<feature type="coiled-coil region" evidence="6">
    <location>
        <begin position="233"/>
        <end position="275"/>
    </location>
</feature>
<feature type="region of interest" description="Disordered" evidence="7">
    <location>
        <begin position="151"/>
        <end position="217"/>
    </location>
</feature>
<keyword evidence="6" id="KW-0175">Coiled coil</keyword>
<feature type="domain" description="TPX2 C-terminal" evidence="8">
    <location>
        <begin position="226"/>
        <end position="295"/>
    </location>
</feature>
<dbReference type="EnsemblPlants" id="AUR62002248-RA">
    <property type="protein sequence ID" value="AUR62002248-RA:cds"/>
    <property type="gene ID" value="AUR62002248"/>
</dbReference>
<protein>
    <recommendedName>
        <fullName evidence="8">TPX2 C-terminal domain-containing protein</fullName>
    </recommendedName>
</protein>
<dbReference type="Pfam" id="PF06886">
    <property type="entry name" value="TPX2"/>
    <property type="match status" value="1"/>
</dbReference>
<dbReference type="RefSeq" id="XP_021751684.1">
    <property type="nucleotide sequence ID" value="XM_021895992.1"/>
</dbReference>
<evidence type="ECO:0000256" key="7">
    <source>
        <dbReference type="SAM" id="MobiDB-lite"/>
    </source>
</evidence>
<dbReference type="GO" id="GO:0000226">
    <property type="term" value="P:microtubule cytoskeleton organization"/>
    <property type="evidence" value="ECO:0007669"/>
    <property type="project" value="InterPro"/>
</dbReference>
<organism evidence="9 10">
    <name type="scientific">Chenopodium quinoa</name>
    <name type="common">Quinoa</name>
    <dbReference type="NCBI Taxonomy" id="63459"/>
    <lineage>
        <taxon>Eukaryota</taxon>
        <taxon>Viridiplantae</taxon>
        <taxon>Streptophyta</taxon>
        <taxon>Embryophyta</taxon>
        <taxon>Tracheophyta</taxon>
        <taxon>Spermatophyta</taxon>
        <taxon>Magnoliopsida</taxon>
        <taxon>eudicotyledons</taxon>
        <taxon>Gunneridae</taxon>
        <taxon>Pentapetalae</taxon>
        <taxon>Caryophyllales</taxon>
        <taxon>Chenopodiaceae</taxon>
        <taxon>Chenopodioideae</taxon>
        <taxon>Atripliceae</taxon>
        <taxon>Chenopodium</taxon>
    </lineage>
</organism>
<dbReference type="InterPro" id="IPR027329">
    <property type="entry name" value="TPX2_C"/>
</dbReference>
<feature type="compositionally biased region" description="Basic and acidic residues" evidence="7">
    <location>
        <begin position="1"/>
        <end position="16"/>
    </location>
</feature>
<feature type="compositionally biased region" description="Polar residues" evidence="7">
    <location>
        <begin position="158"/>
        <end position="170"/>
    </location>
</feature>
<reference evidence="9" key="1">
    <citation type="journal article" date="2017" name="Nature">
        <title>The genome of Chenopodium quinoa.</title>
        <authorList>
            <person name="Jarvis D.E."/>
            <person name="Ho Y.S."/>
            <person name="Lightfoot D.J."/>
            <person name="Schmoeckel S.M."/>
            <person name="Li B."/>
            <person name="Borm T.J.A."/>
            <person name="Ohyanagi H."/>
            <person name="Mineta K."/>
            <person name="Michell C.T."/>
            <person name="Saber N."/>
            <person name="Kharbatia N.M."/>
            <person name="Rupper R.R."/>
            <person name="Sharp A.R."/>
            <person name="Dally N."/>
            <person name="Boughton B.A."/>
            <person name="Woo Y.H."/>
            <person name="Gao G."/>
            <person name="Schijlen E.G.W.M."/>
            <person name="Guo X."/>
            <person name="Momin A.A."/>
            <person name="Negrao S."/>
            <person name="Al-Babili S."/>
            <person name="Gehring C."/>
            <person name="Roessner U."/>
            <person name="Jung C."/>
            <person name="Murphy K."/>
            <person name="Arold S.T."/>
            <person name="Gojobori T."/>
            <person name="van der Linden C.G."/>
            <person name="van Loo E.N."/>
            <person name="Jellen E.N."/>
            <person name="Maughan P.J."/>
            <person name="Tester M."/>
        </authorList>
    </citation>
    <scope>NUCLEOTIDE SEQUENCE [LARGE SCALE GENOMIC DNA]</scope>
    <source>
        <strain evidence="9">cv. PI 614886</strain>
    </source>
</reference>
<keyword evidence="5" id="KW-0206">Cytoskeleton</keyword>
<comment type="subcellular location">
    <subcellularLocation>
        <location evidence="1">Cytoplasm</location>
        <location evidence="1">Cytoskeleton</location>
    </subcellularLocation>
</comment>
<dbReference type="GO" id="GO:0008017">
    <property type="term" value="F:microtubule binding"/>
    <property type="evidence" value="ECO:0007669"/>
    <property type="project" value="InterPro"/>
</dbReference>
<accession>A0A803KT90</accession>
<evidence type="ECO:0000313" key="9">
    <source>
        <dbReference type="EnsemblPlants" id="AUR62002248-RA:cds"/>
    </source>
</evidence>
<dbReference type="PANTHER" id="PTHR46372:SF2">
    <property type="entry name" value="PROTEIN WVD2-LIKE 3"/>
    <property type="match status" value="1"/>
</dbReference>
<dbReference type="Gramene" id="AUR62002248-RA">
    <property type="protein sequence ID" value="AUR62002248-RA:cds"/>
    <property type="gene ID" value="AUR62002248"/>
</dbReference>
<dbReference type="GeneID" id="110717333"/>
<comment type="similarity">
    <text evidence="2">Belongs to the TPX2 family.</text>
</comment>
<name>A0A803KT90_CHEQI</name>
<evidence type="ECO:0000313" key="10">
    <source>
        <dbReference type="Proteomes" id="UP000596660"/>
    </source>
</evidence>
<evidence type="ECO:0000256" key="5">
    <source>
        <dbReference type="ARBA" id="ARBA00023212"/>
    </source>
</evidence>
<dbReference type="Proteomes" id="UP000596660">
    <property type="component" value="Unplaced"/>
</dbReference>
<feature type="region of interest" description="Disordered" evidence="7">
    <location>
        <begin position="1"/>
        <end position="37"/>
    </location>
</feature>
<evidence type="ECO:0000259" key="8">
    <source>
        <dbReference type="Pfam" id="PF06886"/>
    </source>
</evidence>
<keyword evidence="4" id="KW-0493">Microtubule</keyword>
<gene>
    <name evidence="9" type="primary">LOC110717333</name>
</gene>
<keyword evidence="3" id="KW-0963">Cytoplasm</keyword>
<evidence type="ECO:0000256" key="2">
    <source>
        <dbReference type="ARBA" id="ARBA00005885"/>
    </source>
</evidence>
<dbReference type="OMA" id="CQEDTIT"/>
<sequence>MGMEVREACTDKEPDGVIKYTSSASPVSSHEDAETHHDGLKLVEHGNVVPESFSMVEDYDVKECTTDNTVEISEACQADKCEDQYCPSMTDRNGHLQEKVKAQSLKTKGEIRAKVSPKIAPKTCSTNGRANCTIPQPFALATEKRASIRPLEAETDANKVSSKSKTTNPPCSGKKNQHVSIPISRKPLQPDNKRHPDEEDSNSGVSDAAPSASAYRAKTTVASAPVFRSSERAEKRREYYSKLEEKHQALEAEKLQSEARTKEEIEATIKQLRKNLKFKATPMPSFYHDGPPPKLDLKKAPPTRPKSPKLGRRKSCSDAVGISQGAKAKKNPEKGNRLSLGMPKISDDTCEDNEQIEQEHESVMNGAISCSMNGEHNMEIMSH</sequence>
<feature type="region of interest" description="Disordered" evidence="7">
    <location>
        <begin position="282"/>
        <end position="345"/>
    </location>
</feature>
<dbReference type="InterPro" id="IPR044806">
    <property type="entry name" value="WVD2/WDL1-4"/>
</dbReference>
<keyword evidence="10" id="KW-1185">Reference proteome</keyword>
<evidence type="ECO:0000256" key="1">
    <source>
        <dbReference type="ARBA" id="ARBA00004245"/>
    </source>
</evidence>
<proteinExistence type="inferred from homology"/>
<dbReference type="AlphaFoldDB" id="A0A803KT90"/>
<dbReference type="GO" id="GO:0005874">
    <property type="term" value="C:microtubule"/>
    <property type="evidence" value="ECO:0007669"/>
    <property type="project" value="UniProtKB-KW"/>
</dbReference>
<evidence type="ECO:0000256" key="6">
    <source>
        <dbReference type="SAM" id="Coils"/>
    </source>
</evidence>
<evidence type="ECO:0000256" key="4">
    <source>
        <dbReference type="ARBA" id="ARBA00022701"/>
    </source>
</evidence>
<evidence type="ECO:0000256" key="3">
    <source>
        <dbReference type="ARBA" id="ARBA00022490"/>
    </source>
</evidence>